<feature type="signal peptide" evidence="1">
    <location>
        <begin position="1"/>
        <end position="17"/>
    </location>
</feature>
<accession>J9D727</accession>
<feature type="chain" id="PRO_5003822984" evidence="1">
    <location>
        <begin position="18"/>
        <end position="351"/>
    </location>
</feature>
<keyword evidence="1" id="KW-0732">Signal</keyword>
<keyword evidence="3" id="KW-1185">Reference proteome</keyword>
<evidence type="ECO:0000256" key="1">
    <source>
        <dbReference type="SAM" id="SignalP"/>
    </source>
</evidence>
<dbReference type="HOGENOM" id="CLU_789951_0_0_1"/>
<protein>
    <submittedName>
        <fullName evidence="2">Uncharacterized protein</fullName>
    </submittedName>
</protein>
<name>J9D727_EDHAE</name>
<dbReference type="VEuPathDB" id="MicrosporidiaDB:EDEG_02326"/>
<dbReference type="EMBL" id="AFBI03000040">
    <property type="protein sequence ID" value="EJW03339.1"/>
    <property type="molecule type" value="Genomic_DNA"/>
</dbReference>
<dbReference type="Proteomes" id="UP000003163">
    <property type="component" value="Unassembled WGS sequence"/>
</dbReference>
<gene>
    <name evidence="2" type="ORF">EDEG_02326</name>
</gene>
<sequence>MNKLFIAIFEISCVVLAKKKECHNVRNPCKDVFYADSSYVDIVTKDCDSKKFFDEYEWCESSSSEACKKPYKPKKCEEKNKQVVDQSYAIAQIETILTALTTDSAALVTKKGADINANIVKFSQDFNQSVLFQLTILSQALTQQLTNILDTDVPAPEVTEPIEEANAEIFAAVNTGFSTLTGSLSAVINNLATQPDATIVSLVQNTGAGGFLESITTVLTNTLPTIVNSIAPITAREVAAVEEIAEDVAIPETVLESVLAAIAEHDKQVQAIIENELNAMVEALSNFVDMLLTQLNLSLELLYIEKGKQIIDVVRSIGSSTNGSLPIPHPVYESQNSLPLLNRHSKHCRRI</sequence>
<evidence type="ECO:0000313" key="2">
    <source>
        <dbReference type="EMBL" id="EJW03339.1"/>
    </source>
</evidence>
<organism evidence="2 3">
    <name type="scientific">Edhazardia aedis (strain USNM 41457)</name>
    <name type="common">Microsporidian parasite</name>
    <dbReference type="NCBI Taxonomy" id="1003232"/>
    <lineage>
        <taxon>Eukaryota</taxon>
        <taxon>Fungi</taxon>
        <taxon>Fungi incertae sedis</taxon>
        <taxon>Microsporidia</taxon>
        <taxon>Edhazardia</taxon>
    </lineage>
</organism>
<dbReference type="InParanoid" id="J9D727"/>
<proteinExistence type="predicted"/>
<dbReference type="AlphaFoldDB" id="J9D727"/>
<comment type="caution">
    <text evidence="2">The sequence shown here is derived from an EMBL/GenBank/DDBJ whole genome shotgun (WGS) entry which is preliminary data.</text>
</comment>
<evidence type="ECO:0000313" key="3">
    <source>
        <dbReference type="Proteomes" id="UP000003163"/>
    </source>
</evidence>
<reference evidence="3" key="2">
    <citation type="submission" date="2015-07" db="EMBL/GenBank/DDBJ databases">
        <title>Contrasting host-pathogen interactions and genome evolution in two generalist and specialist microsporidian pathogens of mosquitoes.</title>
        <authorList>
            <consortium name="The Broad Institute Genomics Platform"/>
            <consortium name="The Broad Institute Genome Sequencing Center for Infectious Disease"/>
            <person name="Cuomo C.A."/>
            <person name="Sanscrainte N.D."/>
            <person name="Goldberg J.M."/>
            <person name="Heiman D."/>
            <person name="Young S."/>
            <person name="Zeng Q."/>
            <person name="Becnel J.J."/>
            <person name="Birren B.W."/>
        </authorList>
    </citation>
    <scope>NUCLEOTIDE SEQUENCE [LARGE SCALE GENOMIC DNA]</scope>
    <source>
        <strain evidence="3">USNM 41457</strain>
    </source>
</reference>
<reference evidence="2 3" key="1">
    <citation type="submission" date="2011-08" db="EMBL/GenBank/DDBJ databases">
        <authorList>
            <person name="Liu Z.J."/>
            <person name="Shi F.L."/>
            <person name="Lu J.Q."/>
            <person name="Li M."/>
            <person name="Wang Z.L."/>
        </authorList>
    </citation>
    <scope>NUCLEOTIDE SEQUENCE [LARGE SCALE GENOMIC DNA]</scope>
    <source>
        <strain evidence="2 3">USNM 41457</strain>
    </source>
</reference>